<comment type="subunit">
    <text evidence="3 8">Homodimer and heterodimers.</text>
</comment>
<dbReference type="InterPro" id="IPR006702">
    <property type="entry name" value="CASP_dom"/>
</dbReference>
<reference evidence="10 11" key="1">
    <citation type="submission" date="2019-09" db="EMBL/GenBank/DDBJ databases">
        <title>A chromosome-level genome assembly of the Chinese tupelo Nyssa sinensis.</title>
        <authorList>
            <person name="Yang X."/>
            <person name="Kang M."/>
            <person name="Yang Y."/>
            <person name="Xiong H."/>
            <person name="Wang M."/>
            <person name="Zhang Z."/>
            <person name="Wang Z."/>
            <person name="Wu H."/>
            <person name="Ma T."/>
            <person name="Liu J."/>
            <person name="Xi Z."/>
        </authorList>
    </citation>
    <scope>NUCLEOTIDE SEQUENCE [LARGE SCALE GENOMIC DNA]</scope>
    <source>
        <strain evidence="10">J267</strain>
        <tissue evidence="10">Leaf</tissue>
    </source>
</reference>
<keyword evidence="4 8" id="KW-1003">Cell membrane</keyword>
<proteinExistence type="inferred from homology"/>
<evidence type="ECO:0000256" key="3">
    <source>
        <dbReference type="ARBA" id="ARBA00011489"/>
    </source>
</evidence>
<keyword evidence="6 8" id="KW-1133">Transmembrane helix</keyword>
<evidence type="ECO:0000256" key="1">
    <source>
        <dbReference type="ARBA" id="ARBA00004651"/>
    </source>
</evidence>
<keyword evidence="11" id="KW-1185">Reference proteome</keyword>
<dbReference type="PANTHER" id="PTHR33573">
    <property type="entry name" value="CASP-LIKE PROTEIN 4A4"/>
    <property type="match status" value="1"/>
</dbReference>
<evidence type="ECO:0000313" key="11">
    <source>
        <dbReference type="Proteomes" id="UP000325577"/>
    </source>
</evidence>
<evidence type="ECO:0000313" key="10">
    <source>
        <dbReference type="EMBL" id="KAA8539451.1"/>
    </source>
</evidence>
<sequence length="170" mass="18286">MAPPPSTVVSPVTAVLLRILTFVFLLVSLVILITNTVTLYLSIDSIDEITKLHFKDVYAYRYMVASIVTGIAYTLLQTVFNIFQVSMGKRVGGVGLYQFDCYGDKVMSYILATGASAGFGATIDLKSAFSLGAADKFFNKAIVASTLLLLGFLSTAISSVFSSLALPKRD</sequence>
<dbReference type="PANTHER" id="PTHR33573:SF40">
    <property type="entry name" value="CASP-LIKE PROTEIN 4D2"/>
    <property type="match status" value="1"/>
</dbReference>
<dbReference type="AlphaFoldDB" id="A0A5J5BEA3"/>
<evidence type="ECO:0000259" key="9">
    <source>
        <dbReference type="Pfam" id="PF04535"/>
    </source>
</evidence>
<comment type="subcellular location">
    <subcellularLocation>
        <location evidence="1 8">Cell membrane</location>
        <topology evidence="1 8">Multi-pass membrane protein</topology>
    </subcellularLocation>
</comment>
<accession>A0A5J5BEA3</accession>
<dbReference type="Proteomes" id="UP000325577">
    <property type="component" value="Linkage Group LG14"/>
</dbReference>
<organism evidence="10 11">
    <name type="scientific">Nyssa sinensis</name>
    <dbReference type="NCBI Taxonomy" id="561372"/>
    <lineage>
        <taxon>Eukaryota</taxon>
        <taxon>Viridiplantae</taxon>
        <taxon>Streptophyta</taxon>
        <taxon>Embryophyta</taxon>
        <taxon>Tracheophyta</taxon>
        <taxon>Spermatophyta</taxon>
        <taxon>Magnoliopsida</taxon>
        <taxon>eudicotyledons</taxon>
        <taxon>Gunneridae</taxon>
        <taxon>Pentapetalae</taxon>
        <taxon>asterids</taxon>
        <taxon>Cornales</taxon>
        <taxon>Nyssaceae</taxon>
        <taxon>Nyssa</taxon>
    </lineage>
</organism>
<evidence type="ECO:0000256" key="7">
    <source>
        <dbReference type="ARBA" id="ARBA00023136"/>
    </source>
</evidence>
<dbReference type="OrthoDB" id="685197at2759"/>
<evidence type="ECO:0000256" key="5">
    <source>
        <dbReference type="ARBA" id="ARBA00022692"/>
    </source>
</evidence>
<evidence type="ECO:0000256" key="6">
    <source>
        <dbReference type="ARBA" id="ARBA00022989"/>
    </source>
</evidence>
<keyword evidence="7 8" id="KW-0472">Membrane</keyword>
<evidence type="ECO:0000256" key="8">
    <source>
        <dbReference type="RuleBase" id="RU361233"/>
    </source>
</evidence>
<dbReference type="GO" id="GO:0005886">
    <property type="term" value="C:plasma membrane"/>
    <property type="evidence" value="ECO:0007669"/>
    <property type="project" value="UniProtKB-SubCell"/>
</dbReference>
<protein>
    <recommendedName>
        <fullName evidence="8">CASP-like protein</fullName>
    </recommendedName>
</protein>
<dbReference type="EMBL" id="CM018037">
    <property type="protein sequence ID" value="KAA8539451.1"/>
    <property type="molecule type" value="Genomic_DNA"/>
</dbReference>
<evidence type="ECO:0000256" key="2">
    <source>
        <dbReference type="ARBA" id="ARBA00007651"/>
    </source>
</evidence>
<comment type="similarity">
    <text evidence="2 8">Belongs to the Casparian strip membrane proteins (CASP) family.</text>
</comment>
<gene>
    <name evidence="10" type="ORF">F0562_026143</name>
</gene>
<comment type="caution">
    <text evidence="8">Lacks conserved residue(s) required for the propagation of feature annotation.</text>
</comment>
<feature type="transmembrane region" description="Helical" evidence="8">
    <location>
        <begin position="15"/>
        <end position="41"/>
    </location>
</feature>
<evidence type="ECO:0000256" key="4">
    <source>
        <dbReference type="ARBA" id="ARBA00022475"/>
    </source>
</evidence>
<keyword evidence="5 8" id="KW-0812">Transmembrane</keyword>
<feature type="transmembrane region" description="Helical" evidence="8">
    <location>
        <begin position="62"/>
        <end position="86"/>
    </location>
</feature>
<feature type="domain" description="Casparian strip membrane protein" evidence="9">
    <location>
        <begin position="12"/>
        <end position="153"/>
    </location>
</feature>
<name>A0A5J5BEA3_9ASTE</name>
<feature type="transmembrane region" description="Helical" evidence="8">
    <location>
        <begin position="137"/>
        <end position="161"/>
    </location>
</feature>
<dbReference type="Pfam" id="PF04535">
    <property type="entry name" value="CASP_dom"/>
    <property type="match status" value="1"/>
</dbReference>